<evidence type="ECO:0000313" key="2">
    <source>
        <dbReference type="EMBL" id="TDO20292.1"/>
    </source>
</evidence>
<evidence type="ECO:0000313" key="3">
    <source>
        <dbReference type="Proteomes" id="UP000295499"/>
    </source>
</evidence>
<protein>
    <submittedName>
        <fullName evidence="2">Nicotinamidase-related amidase</fullName>
    </submittedName>
</protein>
<dbReference type="InterPro" id="IPR053152">
    <property type="entry name" value="Hydrolase_YcaC-like"/>
</dbReference>
<dbReference type="AlphaFoldDB" id="A0A4R6IE33"/>
<dbReference type="PANTHER" id="PTHR43559:SF1">
    <property type="entry name" value="HYDROLASE"/>
    <property type="match status" value="1"/>
</dbReference>
<dbReference type="SUPFAM" id="SSF52499">
    <property type="entry name" value="Isochorismatase-like hydrolases"/>
    <property type="match status" value="1"/>
</dbReference>
<accession>A0A4R6IE33</accession>
<proteinExistence type="predicted"/>
<gene>
    <name evidence="2" type="ORF">CLV32_4052</name>
</gene>
<dbReference type="EMBL" id="SNWM01000005">
    <property type="protein sequence ID" value="TDO20292.1"/>
    <property type="molecule type" value="Genomic_DNA"/>
</dbReference>
<dbReference type="Pfam" id="PF00857">
    <property type="entry name" value="Isochorismatase"/>
    <property type="match status" value="1"/>
</dbReference>
<dbReference type="PANTHER" id="PTHR43559">
    <property type="entry name" value="HYDROLASE YCAC-RELATED"/>
    <property type="match status" value="1"/>
</dbReference>
<reference evidence="2 3" key="1">
    <citation type="submission" date="2019-03" db="EMBL/GenBank/DDBJ databases">
        <title>Genomic Encyclopedia of Archaeal and Bacterial Type Strains, Phase II (KMG-II): from individual species to whole genera.</title>
        <authorList>
            <person name="Goeker M."/>
        </authorList>
    </citation>
    <scope>NUCLEOTIDE SEQUENCE [LARGE SCALE GENOMIC DNA]</scope>
    <source>
        <strain evidence="2 3">DSM 19034</strain>
    </source>
</reference>
<comment type="caution">
    <text evidence="2">The sequence shown here is derived from an EMBL/GenBank/DDBJ whole genome shotgun (WGS) entry which is preliminary data.</text>
</comment>
<organism evidence="2 3">
    <name type="scientific">Pedobacter duraquae</name>
    <dbReference type="NCBI Taxonomy" id="425511"/>
    <lineage>
        <taxon>Bacteria</taxon>
        <taxon>Pseudomonadati</taxon>
        <taxon>Bacteroidota</taxon>
        <taxon>Sphingobacteriia</taxon>
        <taxon>Sphingobacteriales</taxon>
        <taxon>Sphingobacteriaceae</taxon>
        <taxon>Pedobacter</taxon>
    </lineage>
</organism>
<dbReference type="InterPro" id="IPR000868">
    <property type="entry name" value="Isochorismatase-like_dom"/>
</dbReference>
<dbReference type="Proteomes" id="UP000295499">
    <property type="component" value="Unassembled WGS sequence"/>
</dbReference>
<evidence type="ECO:0000259" key="1">
    <source>
        <dbReference type="Pfam" id="PF00857"/>
    </source>
</evidence>
<keyword evidence="3" id="KW-1185">Reference proteome</keyword>
<feature type="domain" description="Isochorismatase-like" evidence="1">
    <location>
        <begin position="100"/>
        <end position="252"/>
    </location>
</feature>
<sequence>MLLMLLTGAASGFFFYWHQSVDLDNGPMGYMFLCAVLFFWSLRKAETSGYLHQHTINKFETQKTIKTMKKLIITSILAATTLCVFAQKPSPALLNPTNHTLIMVDYQSQMAFATGNITIESLRSNAALVAGASKIFNIPTVVTTVAAKSFSGPVFPEITEFFPQATSGFLDRTTMNSWEDANVYKAVTGKGKKTIVLGGLWTSVCIVGPALSAINEGYNVYFITDACGDVSKEAHEQAVTRMVQAGAHPITAMQYLLELQRDWARSETYKSTTDLVKKYGGAYGIGIQYGQEMIKH</sequence>
<name>A0A4R6IE33_9SPHI</name>
<dbReference type="InterPro" id="IPR036380">
    <property type="entry name" value="Isochorismatase-like_sf"/>
</dbReference>
<dbReference type="CDD" id="cd01012">
    <property type="entry name" value="YcaC_related"/>
    <property type="match status" value="1"/>
</dbReference>
<dbReference type="Gene3D" id="3.40.50.850">
    <property type="entry name" value="Isochorismatase-like"/>
    <property type="match status" value="1"/>
</dbReference>